<feature type="DNA-binding region" description="H-T-H motif" evidence="4">
    <location>
        <begin position="26"/>
        <end position="45"/>
    </location>
</feature>
<dbReference type="PRINTS" id="PR00455">
    <property type="entry name" value="HTHTETR"/>
</dbReference>
<comment type="caution">
    <text evidence="6">The sequence shown here is derived from an EMBL/GenBank/DDBJ whole genome shotgun (WGS) entry which is preliminary data.</text>
</comment>
<dbReference type="Gene3D" id="1.10.357.10">
    <property type="entry name" value="Tetracycline Repressor, domain 2"/>
    <property type="match status" value="1"/>
</dbReference>
<dbReference type="InterPro" id="IPR036271">
    <property type="entry name" value="Tet_transcr_reg_TetR-rel_C_sf"/>
</dbReference>
<dbReference type="RefSeq" id="WP_269593915.1">
    <property type="nucleotide sequence ID" value="NZ_JAWLKE010000005.1"/>
</dbReference>
<dbReference type="Proteomes" id="UP001185899">
    <property type="component" value="Unassembled WGS sequence"/>
</dbReference>
<dbReference type="PANTHER" id="PTHR30055:SF234">
    <property type="entry name" value="HTH-TYPE TRANSCRIPTIONAL REGULATOR BETI"/>
    <property type="match status" value="1"/>
</dbReference>
<name>A0ABU4AZF1_9NOCA</name>
<dbReference type="PANTHER" id="PTHR30055">
    <property type="entry name" value="HTH-TYPE TRANSCRIPTIONAL REGULATOR RUTR"/>
    <property type="match status" value="1"/>
</dbReference>
<reference evidence="6 7" key="1">
    <citation type="submission" date="2023-10" db="EMBL/GenBank/DDBJ databases">
        <title>Development of a sustainable strategy for remediation of hydrocarbon-contaminated territories based on the waste exchange concept.</title>
        <authorList>
            <person name="Krivoruchko A."/>
        </authorList>
    </citation>
    <scope>NUCLEOTIDE SEQUENCE [LARGE SCALE GENOMIC DNA]</scope>
    <source>
        <strain evidence="6 7">IEGM 1322</strain>
    </source>
</reference>
<dbReference type="EMBL" id="JAWLKE010000005">
    <property type="protein sequence ID" value="MDV6231620.1"/>
    <property type="molecule type" value="Genomic_DNA"/>
</dbReference>
<dbReference type="InterPro" id="IPR001647">
    <property type="entry name" value="HTH_TetR"/>
</dbReference>
<dbReference type="PROSITE" id="PS50977">
    <property type="entry name" value="HTH_TETR_2"/>
    <property type="match status" value="1"/>
</dbReference>
<keyword evidence="7" id="KW-1185">Reference proteome</keyword>
<evidence type="ECO:0000256" key="1">
    <source>
        <dbReference type="ARBA" id="ARBA00023015"/>
    </source>
</evidence>
<protein>
    <submittedName>
        <fullName evidence="6">TetR/AcrR family transcriptional regulator</fullName>
    </submittedName>
</protein>
<dbReference type="Pfam" id="PF00440">
    <property type="entry name" value="TetR_N"/>
    <property type="match status" value="1"/>
</dbReference>
<dbReference type="Pfam" id="PF17937">
    <property type="entry name" value="TetR_C_28"/>
    <property type="match status" value="1"/>
</dbReference>
<dbReference type="SUPFAM" id="SSF46689">
    <property type="entry name" value="Homeodomain-like"/>
    <property type="match status" value="1"/>
</dbReference>
<evidence type="ECO:0000313" key="6">
    <source>
        <dbReference type="EMBL" id="MDV6231620.1"/>
    </source>
</evidence>
<dbReference type="InterPro" id="IPR041479">
    <property type="entry name" value="TetR_CgmR_C"/>
</dbReference>
<keyword evidence="2 4" id="KW-0238">DNA-binding</keyword>
<dbReference type="InterPro" id="IPR009057">
    <property type="entry name" value="Homeodomain-like_sf"/>
</dbReference>
<dbReference type="SUPFAM" id="SSF48498">
    <property type="entry name" value="Tetracyclin repressor-like, C-terminal domain"/>
    <property type="match status" value="1"/>
</dbReference>
<keyword evidence="3" id="KW-0804">Transcription</keyword>
<organism evidence="6 7">
    <name type="scientific">Rhodococcus cercidiphylli</name>
    <dbReference type="NCBI Taxonomy" id="489916"/>
    <lineage>
        <taxon>Bacteria</taxon>
        <taxon>Bacillati</taxon>
        <taxon>Actinomycetota</taxon>
        <taxon>Actinomycetes</taxon>
        <taxon>Mycobacteriales</taxon>
        <taxon>Nocardiaceae</taxon>
        <taxon>Rhodococcus</taxon>
    </lineage>
</organism>
<proteinExistence type="predicted"/>
<evidence type="ECO:0000256" key="4">
    <source>
        <dbReference type="PROSITE-ProRule" id="PRU00335"/>
    </source>
</evidence>
<dbReference type="InterPro" id="IPR050109">
    <property type="entry name" value="HTH-type_TetR-like_transc_reg"/>
</dbReference>
<evidence type="ECO:0000256" key="3">
    <source>
        <dbReference type="ARBA" id="ARBA00023163"/>
    </source>
</evidence>
<gene>
    <name evidence="6" type="ORF">R3P95_13765</name>
</gene>
<evidence type="ECO:0000313" key="7">
    <source>
        <dbReference type="Proteomes" id="UP001185899"/>
    </source>
</evidence>
<evidence type="ECO:0000259" key="5">
    <source>
        <dbReference type="PROSITE" id="PS50977"/>
    </source>
</evidence>
<sequence>MSSDTRDRILDALESMLIEHGMTKVTLDSVAAAAGVSKGGLLYHFKTKDALIAAMVRRLGAQADKQRADATAGGTSVSEWYLQPPDSISEKEIALYRSTLAALRSVDGNSGEVQDAVTEMMRLWDEGLRAEIDDPVQAEIIRLVGDGIYLGALLDLPGVDPELHRQVVDRLLGR</sequence>
<feature type="domain" description="HTH tetR-type" evidence="5">
    <location>
        <begin position="3"/>
        <end position="63"/>
    </location>
</feature>
<evidence type="ECO:0000256" key="2">
    <source>
        <dbReference type="ARBA" id="ARBA00023125"/>
    </source>
</evidence>
<accession>A0ABU4AZF1</accession>
<keyword evidence="1" id="KW-0805">Transcription regulation</keyword>